<dbReference type="PANTHER" id="PTHR45436">
    <property type="entry name" value="SENSOR HISTIDINE KINASE YKOH"/>
    <property type="match status" value="1"/>
</dbReference>
<evidence type="ECO:0000256" key="10">
    <source>
        <dbReference type="ARBA" id="ARBA00023136"/>
    </source>
</evidence>
<dbReference type="EMBL" id="BSFM01000014">
    <property type="protein sequence ID" value="GLK84898.1"/>
    <property type="molecule type" value="Genomic_DNA"/>
</dbReference>
<evidence type="ECO:0000256" key="7">
    <source>
        <dbReference type="ARBA" id="ARBA00022777"/>
    </source>
</evidence>
<dbReference type="GO" id="GO:0000155">
    <property type="term" value="F:phosphorelay sensor kinase activity"/>
    <property type="evidence" value="ECO:0007669"/>
    <property type="project" value="InterPro"/>
</dbReference>
<evidence type="ECO:0000313" key="15">
    <source>
        <dbReference type="Proteomes" id="UP001143330"/>
    </source>
</evidence>
<keyword evidence="10 11" id="KW-0472">Membrane</keyword>
<keyword evidence="4" id="KW-0597">Phosphoprotein</keyword>
<dbReference type="InterPro" id="IPR003661">
    <property type="entry name" value="HisK_dim/P_dom"/>
</dbReference>
<accession>A0A9W6NBN5</accession>
<keyword evidence="7 14" id="KW-0418">Kinase</keyword>
<dbReference type="InterPro" id="IPR005467">
    <property type="entry name" value="His_kinase_dom"/>
</dbReference>
<dbReference type="PANTHER" id="PTHR45436:SF8">
    <property type="entry name" value="HISTIDINE KINASE"/>
    <property type="match status" value="1"/>
</dbReference>
<dbReference type="EC" id="2.7.13.3" evidence="3"/>
<dbReference type="GO" id="GO:0005886">
    <property type="term" value="C:plasma membrane"/>
    <property type="evidence" value="ECO:0007669"/>
    <property type="project" value="TreeGrafter"/>
</dbReference>
<dbReference type="InterPro" id="IPR036890">
    <property type="entry name" value="HATPase_C_sf"/>
</dbReference>
<keyword evidence="5" id="KW-0808">Transferase</keyword>
<sequence length="480" mass="51832">MSFVTSLGKLARTTAIKLIAAYLLVFAVFAGSLIGYLGWHTQRLVTRQASESIQADTDFMKSQFERGGISRLVQVVNRRSRAPDAGLLLLTSFNGEPLAGNVLNLPLNFLSQEGWQEIDYLRSDDAIRPPSRALVHVIYLPGEFRLLIGRDIVEREELRKIIIGPVVWGLALLVVLGVAGGIFVTRRVLKRIDQMTATSESIMAGNLSGRLSVAGTGDEFDRLALSLNAMLERIEALMVGLKQVSDNIAHDLKTPLTRLRNRAEDALRTARADDDWRAATEQTIDESDGLIRTFDALLMIARVEAGQGQSAMQPVDLAETATGVAELYEPLADEQGLDLDVAIDGPLMVRGVRELLGQALSNLVDNAIKYGAPDMPGARGRIAIAASREGDTVRLLVADGGTGIAPEERAHVLQRFVRLEKSRTQPGSGLGLSLVAAVVHLHGGSIRLEDNEPGLRVVIELPAEVEVADPVAASPEDAAL</sequence>
<dbReference type="InterPro" id="IPR036097">
    <property type="entry name" value="HisK_dim/P_sf"/>
</dbReference>
<dbReference type="Gene3D" id="3.30.565.10">
    <property type="entry name" value="Histidine kinase-like ATPase, C-terminal domain"/>
    <property type="match status" value="1"/>
</dbReference>
<feature type="transmembrane region" description="Helical" evidence="11">
    <location>
        <begin position="20"/>
        <end position="39"/>
    </location>
</feature>
<feature type="domain" description="Histidine kinase" evidence="12">
    <location>
        <begin position="247"/>
        <end position="465"/>
    </location>
</feature>
<dbReference type="CDD" id="cd00075">
    <property type="entry name" value="HATPase"/>
    <property type="match status" value="1"/>
</dbReference>
<dbReference type="PROSITE" id="PS50109">
    <property type="entry name" value="HIS_KIN"/>
    <property type="match status" value="1"/>
</dbReference>
<reference evidence="14" key="1">
    <citation type="journal article" date="2014" name="Int. J. Syst. Evol. Microbiol.">
        <title>Complete genome sequence of Corynebacterium casei LMG S-19264T (=DSM 44701T), isolated from a smear-ripened cheese.</title>
        <authorList>
            <consortium name="US DOE Joint Genome Institute (JGI-PGF)"/>
            <person name="Walter F."/>
            <person name="Albersmeier A."/>
            <person name="Kalinowski J."/>
            <person name="Ruckert C."/>
        </authorList>
    </citation>
    <scope>NUCLEOTIDE SEQUENCE</scope>
    <source>
        <strain evidence="14">VKM B-2789</strain>
    </source>
</reference>
<evidence type="ECO:0000256" key="11">
    <source>
        <dbReference type="SAM" id="Phobius"/>
    </source>
</evidence>
<dbReference type="SMART" id="SM00387">
    <property type="entry name" value="HATPase_c"/>
    <property type="match status" value="1"/>
</dbReference>
<dbReference type="InterPro" id="IPR003660">
    <property type="entry name" value="HAMP_dom"/>
</dbReference>
<dbReference type="PRINTS" id="PR00344">
    <property type="entry name" value="BCTRLSENSOR"/>
</dbReference>
<feature type="domain" description="HAMP" evidence="13">
    <location>
        <begin position="186"/>
        <end position="239"/>
    </location>
</feature>
<protein>
    <recommendedName>
        <fullName evidence="3">histidine kinase</fullName>
        <ecNumber evidence="3">2.7.13.3</ecNumber>
    </recommendedName>
</protein>
<dbReference type="Gene3D" id="6.10.340.10">
    <property type="match status" value="1"/>
</dbReference>
<evidence type="ECO:0000256" key="2">
    <source>
        <dbReference type="ARBA" id="ARBA00004370"/>
    </source>
</evidence>
<keyword evidence="6 11" id="KW-0812">Transmembrane</keyword>
<comment type="catalytic activity">
    <reaction evidence="1">
        <text>ATP + protein L-histidine = ADP + protein N-phospho-L-histidine.</text>
        <dbReference type="EC" id="2.7.13.3"/>
    </reaction>
</comment>
<organism evidence="14 15">
    <name type="scientific">Ancylobacter defluvii</name>
    <dbReference type="NCBI Taxonomy" id="1282440"/>
    <lineage>
        <taxon>Bacteria</taxon>
        <taxon>Pseudomonadati</taxon>
        <taxon>Pseudomonadota</taxon>
        <taxon>Alphaproteobacteria</taxon>
        <taxon>Hyphomicrobiales</taxon>
        <taxon>Xanthobacteraceae</taxon>
        <taxon>Ancylobacter</taxon>
    </lineage>
</organism>
<dbReference type="SMART" id="SM00304">
    <property type="entry name" value="HAMP"/>
    <property type="match status" value="1"/>
</dbReference>
<dbReference type="InterPro" id="IPR003594">
    <property type="entry name" value="HATPase_dom"/>
</dbReference>
<dbReference type="SUPFAM" id="SSF158472">
    <property type="entry name" value="HAMP domain-like"/>
    <property type="match status" value="1"/>
</dbReference>
<evidence type="ECO:0000256" key="8">
    <source>
        <dbReference type="ARBA" id="ARBA00022989"/>
    </source>
</evidence>
<evidence type="ECO:0000256" key="5">
    <source>
        <dbReference type="ARBA" id="ARBA00022679"/>
    </source>
</evidence>
<comment type="subcellular location">
    <subcellularLocation>
        <location evidence="2">Membrane</location>
    </subcellularLocation>
</comment>
<name>A0A9W6NBN5_9HYPH</name>
<evidence type="ECO:0000256" key="3">
    <source>
        <dbReference type="ARBA" id="ARBA00012438"/>
    </source>
</evidence>
<dbReference type="CDD" id="cd06225">
    <property type="entry name" value="HAMP"/>
    <property type="match status" value="1"/>
</dbReference>
<dbReference type="SMART" id="SM00388">
    <property type="entry name" value="HisKA"/>
    <property type="match status" value="1"/>
</dbReference>
<dbReference type="SUPFAM" id="SSF55874">
    <property type="entry name" value="ATPase domain of HSP90 chaperone/DNA topoisomerase II/histidine kinase"/>
    <property type="match status" value="1"/>
</dbReference>
<dbReference type="InterPro" id="IPR050428">
    <property type="entry name" value="TCS_sensor_his_kinase"/>
</dbReference>
<evidence type="ECO:0000256" key="4">
    <source>
        <dbReference type="ARBA" id="ARBA00022553"/>
    </source>
</evidence>
<dbReference type="Pfam" id="PF00512">
    <property type="entry name" value="HisKA"/>
    <property type="match status" value="1"/>
</dbReference>
<dbReference type="SUPFAM" id="SSF47384">
    <property type="entry name" value="Homodimeric domain of signal transducing histidine kinase"/>
    <property type="match status" value="1"/>
</dbReference>
<evidence type="ECO:0000256" key="1">
    <source>
        <dbReference type="ARBA" id="ARBA00000085"/>
    </source>
</evidence>
<dbReference type="AlphaFoldDB" id="A0A9W6NBN5"/>
<dbReference type="InterPro" id="IPR004358">
    <property type="entry name" value="Sig_transdc_His_kin-like_C"/>
</dbReference>
<dbReference type="CDD" id="cd00082">
    <property type="entry name" value="HisKA"/>
    <property type="match status" value="1"/>
</dbReference>
<keyword evidence="15" id="KW-1185">Reference proteome</keyword>
<gene>
    <name evidence="14" type="ORF">GCM10017653_29680</name>
</gene>
<dbReference type="Gene3D" id="1.10.287.130">
    <property type="match status" value="1"/>
</dbReference>
<feature type="transmembrane region" description="Helical" evidence="11">
    <location>
        <begin position="161"/>
        <end position="184"/>
    </location>
</feature>
<comment type="caution">
    <text evidence="14">The sequence shown here is derived from an EMBL/GenBank/DDBJ whole genome shotgun (WGS) entry which is preliminary data.</text>
</comment>
<evidence type="ECO:0000256" key="9">
    <source>
        <dbReference type="ARBA" id="ARBA00023012"/>
    </source>
</evidence>
<evidence type="ECO:0000259" key="13">
    <source>
        <dbReference type="PROSITE" id="PS50885"/>
    </source>
</evidence>
<evidence type="ECO:0000256" key="6">
    <source>
        <dbReference type="ARBA" id="ARBA00022692"/>
    </source>
</evidence>
<keyword evidence="8 11" id="KW-1133">Transmembrane helix</keyword>
<dbReference type="Pfam" id="PF00672">
    <property type="entry name" value="HAMP"/>
    <property type="match status" value="1"/>
</dbReference>
<dbReference type="Proteomes" id="UP001143330">
    <property type="component" value="Unassembled WGS sequence"/>
</dbReference>
<keyword evidence="9" id="KW-0902">Two-component regulatory system</keyword>
<evidence type="ECO:0000259" key="12">
    <source>
        <dbReference type="PROSITE" id="PS50109"/>
    </source>
</evidence>
<dbReference type="PROSITE" id="PS50885">
    <property type="entry name" value="HAMP"/>
    <property type="match status" value="1"/>
</dbReference>
<proteinExistence type="predicted"/>
<dbReference type="Pfam" id="PF02518">
    <property type="entry name" value="HATPase_c"/>
    <property type="match status" value="1"/>
</dbReference>
<reference evidence="14" key="2">
    <citation type="submission" date="2023-01" db="EMBL/GenBank/DDBJ databases">
        <authorList>
            <person name="Sun Q."/>
            <person name="Evtushenko L."/>
        </authorList>
    </citation>
    <scope>NUCLEOTIDE SEQUENCE</scope>
    <source>
        <strain evidence="14">VKM B-2789</strain>
    </source>
</reference>
<evidence type="ECO:0000313" key="14">
    <source>
        <dbReference type="EMBL" id="GLK84898.1"/>
    </source>
</evidence>